<keyword evidence="7" id="KW-1185">Reference proteome</keyword>
<evidence type="ECO:0000256" key="4">
    <source>
        <dbReference type="SAM" id="SignalP"/>
    </source>
</evidence>
<evidence type="ECO:0000256" key="1">
    <source>
        <dbReference type="ARBA" id="ARBA00022737"/>
    </source>
</evidence>
<keyword evidence="3" id="KW-0611">Plant defense</keyword>
<evidence type="ECO:0000313" key="6">
    <source>
        <dbReference type="EMBL" id="KAB1202507.1"/>
    </source>
</evidence>
<dbReference type="AlphaFoldDB" id="A0A6A1URT9"/>
<evidence type="ECO:0000259" key="5">
    <source>
        <dbReference type="Pfam" id="PF18052"/>
    </source>
</evidence>
<dbReference type="OrthoDB" id="688937at2759"/>
<sequence length="158" mass="17975">MVAVGELFLSAFIQMLVQQLLYPELVKFASREGIGQKLDKWKKTLSRIQAVLDDAEDRQHIDGVVKQWLDDLKDLAYDVDDILDEFNTEVLRSNSMGENRASKSNTESQIMRIIAAAGSHSLNQYLTGSLDIDDDMEEDRNSDPDMDIDSSREIVYML</sequence>
<dbReference type="Gene3D" id="1.20.5.4130">
    <property type="match status" value="1"/>
</dbReference>
<accession>A0A6A1URT9</accession>
<name>A0A6A1URT9_9ROSI</name>
<protein>
    <submittedName>
        <fullName evidence="6">Putative disease resistance RPP13-like protein 1</fullName>
    </submittedName>
</protein>
<dbReference type="EMBL" id="RXIC02000026">
    <property type="protein sequence ID" value="KAB1202507.1"/>
    <property type="molecule type" value="Genomic_DNA"/>
</dbReference>
<keyword evidence="1" id="KW-0677">Repeat</keyword>
<dbReference type="GO" id="GO:0006952">
    <property type="term" value="P:defense response"/>
    <property type="evidence" value="ECO:0007669"/>
    <property type="project" value="UniProtKB-KW"/>
</dbReference>
<feature type="signal peptide" evidence="4">
    <location>
        <begin position="1"/>
        <end position="18"/>
    </location>
</feature>
<organism evidence="6 7">
    <name type="scientific">Morella rubra</name>
    <name type="common">Chinese bayberry</name>
    <dbReference type="NCBI Taxonomy" id="262757"/>
    <lineage>
        <taxon>Eukaryota</taxon>
        <taxon>Viridiplantae</taxon>
        <taxon>Streptophyta</taxon>
        <taxon>Embryophyta</taxon>
        <taxon>Tracheophyta</taxon>
        <taxon>Spermatophyta</taxon>
        <taxon>Magnoliopsida</taxon>
        <taxon>eudicotyledons</taxon>
        <taxon>Gunneridae</taxon>
        <taxon>Pentapetalae</taxon>
        <taxon>rosids</taxon>
        <taxon>fabids</taxon>
        <taxon>Fagales</taxon>
        <taxon>Myricaceae</taxon>
        <taxon>Morella</taxon>
    </lineage>
</organism>
<evidence type="ECO:0000313" key="7">
    <source>
        <dbReference type="Proteomes" id="UP000516437"/>
    </source>
</evidence>
<feature type="domain" description="Disease resistance N-terminal" evidence="5">
    <location>
        <begin position="9"/>
        <end position="100"/>
    </location>
</feature>
<evidence type="ECO:0000256" key="2">
    <source>
        <dbReference type="ARBA" id="ARBA00022741"/>
    </source>
</evidence>
<dbReference type="Proteomes" id="UP000516437">
    <property type="component" value="Chromosome 8"/>
</dbReference>
<dbReference type="GO" id="GO:0000166">
    <property type="term" value="F:nucleotide binding"/>
    <property type="evidence" value="ECO:0007669"/>
    <property type="project" value="UniProtKB-KW"/>
</dbReference>
<gene>
    <name evidence="6" type="ORF">CJ030_MR8G022022</name>
</gene>
<dbReference type="InterPro" id="IPR041118">
    <property type="entry name" value="Rx_N"/>
</dbReference>
<reference evidence="6 7" key="1">
    <citation type="journal article" date="2019" name="Plant Biotechnol. J.">
        <title>The red bayberry genome and genetic basis of sex determination.</title>
        <authorList>
            <person name="Jia H.M."/>
            <person name="Jia H.J."/>
            <person name="Cai Q.L."/>
            <person name="Wang Y."/>
            <person name="Zhao H.B."/>
            <person name="Yang W.F."/>
            <person name="Wang G.Y."/>
            <person name="Li Y.H."/>
            <person name="Zhan D.L."/>
            <person name="Shen Y.T."/>
            <person name="Niu Q.F."/>
            <person name="Chang L."/>
            <person name="Qiu J."/>
            <person name="Zhao L."/>
            <person name="Xie H.B."/>
            <person name="Fu W.Y."/>
            <person name="Jin J."/>
            <person name="Li X.W."/>
            <person name="Jiao Y."/>
            <person name="Zhou C.C."/>
            <person name="Tu T."/>
            <person name="Chai C.Y."/>
            <person name="Gao J.L."/>
            <person name="Fan L.J."/>
            <person name="van de Weg E."/>
            <person name="Wang J.Y."/>
            <person name="Gao Z.S."/>
        </authorList>
    </citation>
    <scope>NUCLEOTIDE SEQUENCE [LARGE SCALE GENOMIC DNA]</scope>
    <source>
        <tissue evidence="6">Leaves</tissue>
    </source>
</reference>
<comment type="caution">
    <text evidence="6">The sequence shown here is derived from an EMBL/GenBank/DDBJ whole genome shotgun (WGS) entry which is preliminary data.</text>
</comment>
<keyword evidence="2" id="KW-0547">Nucleotide-binding</keyword>
<proteinExistence type="predicted"/>
<keyword evidence="4" id="KW-0732">Signal</keyword>
<feature type="chain" id="PRO_5025690408" evidence="4">
    <location>
        <begin position="19"/>
        <end position="158"/>
    </location>
</feature>
<dbReference type="Pfam" id="PF18052">
    <property type="entry name" value="Rx_N"/>
    <property type="match status" value="1"/>
</dbReference>
<evidence type="ECO:0000256" key="3">
    <source>
        <dbReference type="ARBA" id="ARBA00022821"/>
    </source>
</evidence>